<feature type="domain" description="Thioredoxin" evidence="1">
    <location>
        <begin position="6"/>
        <end position="109"/>
    </location>
</feature>
<keyword evidence="3" id="KW-1185">Reference proteome</keyword>
<dbReference type="Gene3D" id="3.40.30.10">
    <property type="entry name" value="Glutaredoxin"/>
    <property type="match status" value="1"/>
</dbReference>
<evidence type="ECO:0000313" key="2">
    <source>
        <dbReference type="EMBL" id="GCL61583.1"/>
    </source>
</evidence>
<comment type="caution">
    <text evidence="2">The sequence shown here is derived from an EMBL/GenBank/DDBJ whole genome shotgun (WGS) entry which is preliminary data.</text>
</comment>
<dbReference type="InterPro" id="IPR013766">
    <property type="entry name" value="Thioredoxin_domain"/>
</dbReference>
<dbReference type="InterPro" id="IPR036249">
    <property type="entry name" value="Thioredoxin-like_sf"/>
</dbReference>
<evidence type="ECO:0000259" key="1">
    <source>
        <dbReference type="PROSITE" id="PS51352"/>
    </source>
</evidence>
<gene>
    <name evidence="2" type="ORF">AQPW35_06640</name>
</gene>
<accession>A0A480AJD9</accession>
<evidence type="ECO:0000313" key="3">
    <source>
        <dbReference type="Proteomes" id="UP000301751"/>
    </source>
</evidence>
<protein>
    <submittedName>
        <fullName evidence="2">Thiol reductase thioredoxin</fullName>
    </submittedName>
</protein>
<dbReference type="OrthoDB" id="215495at2"/>
<name>A0A480AJD9_9BURK</name>
<proteinExistence type="predicted"/>
<dbReference type="SUPFAM" id="SSF52833">
    <property type="entry name" value="Thioredoxin-like"/>
    <property type="match status" value="1"/>
</dbReference>
<reference evidence="3" key="1">
    <citation type="submission" date="2019-03" db="EMBL/GenBank/DDBJ databases">
        <title>Aquabacterium pictum sp.nov., the first bacteriochlorophyll a-containing freshwater bacterium in the genus Aquabacterium of the class Betaproteobacteria.</title>
        <authorList>
            <person name="Hirose S."/>
            <person name="Tank M."/>
            <person name="Hara E."/>
            <person name="Tamaki H."/>
            <person name="Takaichi S."/>
            <person name="Haruta S."/>
            <person name="Hanada S."/>
        </authorList>
    </citation>
    <scope>NUCLEOTIDE SEQUENCE [LARGE SCALE GENOMIC DNA]</scope>
    <source>
        <strain evidence="3">W35</strain>
    </source>
</reference>
<dbReference type="EMBL" id="BJCL01000001">
    <property type="protein sequence ID" value="GCL61583.1"/>
    <property type="molecule type" value="Genomic_DNA"/>
</dbReference>
<dbReference type="Proteomes" id="UP000301751">
    <property type="component" value="Unassembled WGS sequence"/>
</dbReference>
<dbReference type="Pfam" id="PF00085">
    <property type="entry name" value="Thioredoxin"/>
    <property type="match status" value="1"/>
</dbReference>
<dbReference type="PROSITE" id="PS51352">
    <property type="entry name" value="THIOREDOXIN_2"/>
    <property type="match status" value="1"/>
</dbReference>
<dbReference type="RefSeq" id="WP_137731315.1">
    <property type="nucleotide sequence ID" value="NZ_BJCL01000001.1"/>
</dbReference>
<dbReference type="AlphaFoldDB" id="A0A480AJD9"/>
<dbReference type="CDD" id="cd02947">
    <property type="entry name" value="TRX_family"/>
    <property type="match status" value="1"/>
</dbReference>
<sequence>MPAHHYLAPADAPDRAAIDTTPGLLLLEFGTGWCGHCRAARPAVAEALAAHPGVRHVQVEDGPGRALGRSFGVTLWPTLVFLQDGQERQRLVRPREVAPVAAALQALTGQ</sequence>
<organism evidence="2 3">
    <name type="scientific">Pseudaquabacterium pictum</name>
    <dbReference type="NCBI Taxonomy" id="2315236"/>
    <lineage>
        <taxon>Bacteria</taxon>
        <taxon>Pseudomonadati</taxon>
        <taxon>Pseudomonadota</taxon>
        <taxon>Betaproteobacteria</taxon>
        <taxon>Burkholderiales</taxon>
        <taxon>Sphaerotilaceae</taxon>
        <taxon>Pseudaquabacterium</taxon>
    </lineage>
</organism>